<proteinExistence type="predicted"/>
<evidence type="ECO:0000313" key="4">
    <source>
        <dbReference type="Proteomes" id="UP000295136"/>
    </source>
</evidence>
<keyword evidence="4" id="KW-1185">Reference proteome</keyword>
<name>A0A4R5FIY7_9ACTN</name>
<keyword evidence="2" id="KW-0812">Transmembrane</keyword>
<protein>
    <submittedName>
        <fullName evidence="3">DUF3040 domain-containing protein</fullName>
    </submittedName>
</protein>
<dbReference type="EMBL" id="SMLD01000043">
    <property type="protein sequence ID" value="TDE51484.1"/>
    <property type="molecule type" value="Genomic_DNA"/>
</dbReference>
<dbReference type="RefSeq" id="WP_132631559.1">
    <property type="nucleotide sequence ID" value="NZ_SMLD01000043.1"/>
</dbReference>
<reference evidence="3 4" key="1">
    <citation type="submission" date="2019-03" db="EMBL/GenBank/DDBJ databases">
        <title>Draft genome sequences of novel Actinobacteria.</title>
        <authorList>
            <person name="Sahin N."/>
            <person name="Ay H."/>
            <person name="Saygin H."/>
        </authorList>
    </citation>
    <scope>NUCLEOTIDE SEQUENCE [LARGE SCALE GENOMIC DNA]</scope>
    <source>
        <strain evidence="3 4">6K102</strain>
    </source>
</reference>
<evidence type="ECO:0000256" key="2">
    <source>
        <dbReference type="SAM" id="Phobius"/>
    </source>
</evidence>
<sequence length="145" mass="15049">MSLSDWERRALAEMEQELRREDPPFAHRIDELNAAPCRPGPQRFACQVSPYEVVCVFLTVVLLTGLCVLVILTAGQRQVPPPSQVVRAPSTATGPPSAPPSGLPGGPQGGPQGRAQSGPQSGPQGRPQDGSQGGQSGAPLPAATP</sequence>
<feature type="region of interest" description="Disordered" evidence="1">
    <location>
        <begin position="78"/>
        <end position="145"/>
    </location>
</feature>
<feature type="compositionally biased region" description="Low complexity" evidence="1">
    <location>
        <begin position="113"/>
        <end position="130"/>
    </location>
</feature>
<gene>
    <name evidence="3" type="ORF">E1295_18445</name>
</gene>
<organism evidence="3 4">
    <name type="scientific">Nonomuraea mesophila</name>
    <dbReference type="NCBI Taxonomy" id="2530382"/>
    <lineage>
        <taxon>Bacteria</taxon>
        <taxon>Bacillati</taxon>
        <taxon>Actinomycetota</taxon>
        <taxon>Actinomycetes</taxon>
        <taxon>Streptosporangiales</taxon>
        <taxon>Streptosporangiaceae</taxon>
        <taxon>Nonomuraea</taxon>
    </lineage>
</organism>
<evidence type="ECO:0000256" key="1">
    <source>
        <dbReference type="SAM" id="MobiDB-lite"/>
    </source>
</evidence>
<feature type="compositionally biased region" description="Gly residues" evidence="1">
    <location>
        <begin position="103"/>
        <end position="112"/>
    </location>
</feature>
<comment type="caution">
    <text evidence="3">The sequence shown here is derived from an EMBL/GenBank/DDBJ whole genome shotgun (WGS) entry which is preliminary data.</text>
</comment>
<dbReference type="InterPro" id="IPR021401">
    <property type="entry name" value="DUF3040"/>
</dbReference>
<feature type="transmembrane region" description="Helical" evidence="2">
    <location>
        <begin position="53"/>
        <end position="74"/>
    </location>
</feature>
<dbReference type="AlphaFoldDB" id="A0A4R5FIY7"/>
<evidence type="ECO:0000313" key="3">
    <source>
        <dbReference type="EMBL" id="TDE51484.1"/>
    </source>
</evidence>
<dbReference type="Proteomes" id="UP000295136">
    <property type="component" value="Unassembled WGS sequence"/>
</dbReference>
<accession>A0A4R5FIY7</accession>
<keyword evidence="2" id="KW-1133">Transmembrane helix</keyword>
<keyword evidence="2" id="KW-0472">Membrane</keyword>
<dbReference type="Pfam" id="PF11239">
    <property type="entry name" value="DUF3040"/>
    <property type="match status" value="1"/>
</dbReference>